<evidence type="ECO:0000256" key="1">
    <source>
        <dbReference type="ARBA" id="ARBA00009580"/>
    </source>
</evidence>
<dbReference type="PROSITE" id="PS00383">
    <property type="entry name" value="TYR_PHOSPHATASE_1"/>
    <property type="match status" value="1"/>
</dbReference>
<reference evidence="3 4" key="1">
    <citation type="submission" date="2019-05" db="EMBL/GenBank/DDBJ databases">
        <title>Nakamurella sp. N5BH11, whole genome shotgun sequence.</title>
        <authorList>
            <person name="Tuo L."/>
        </authorList>
    </citation>
    <scope>NUCLEOTIDE SEQUENCE [LARGE SCALE GENOMIC DNA]</scope>
    <source>
        <strain evidence="3 4">N5BH11</strain>
    </source>
</reference>
<comment type="caution">
    <text evidence="3">The sequence shown here is derived from an EMBL/GenBank/DDBJ whole genome shotgun (WGS) entry which is preliminary data.</text>
</comment>
<name>A0A4U6QJT2_9ACTN</name>
<dbReference type="EMBL" id="SZZH01000001">
    <property type="protein sequence ID" value="TKV60346.1"/>
    <property type="molecule type" value="Genomic_DNA"/>
</dbReference>
<dbReference type="PANTHER" id="PTHR31126:SF1">
    <property type="entry name" value="TYROSINE SPECIFIC PROTEIN PHOSPHATASES DOMAIN-CONTAINING PROTEIN"/>
    <property type="match status" value="1"/>
</dbReference>
<evidence type="ECO:0000256" key="2">
    <source>
        <dbReference type="SAM" id="MobiDB-lite"/>
    </source>
</evidence>
<dbReference type="Proteomes" id="UP000306985">
    <property type="component" value="Unassembled WGS sequence"/>
</dbReference>
<protein>
    <submittedName>
        <fullName evidence="3">Tyrosine-protein phosphatase</fullName>
    </submittedName>
</protein>
<dbReference type="AlphaFoldDB" id="A0A4U6QJT2"/>
<comment type="similarity">
    <text evidence="1">Belongs to the protein-tyrosine phosphatase family.</text>
</comment>
<dbReference type="PANTHER" id="PTHR31126">
    <property type="entry name" value="TYROSINE-PROTEIN PHOSPHATASE"/>
    <property type="match status" value="1"/>
</dbReference>
<dbReference type="Pfam" id="PF13350">
    <property type="entry name" value="Y_phosphatase3"/>
    <property type="match status" value="1"/>
</dbReference>
<evidence type="ECO:0000313" key="3">
    <source>
        <dbReference type="EMBL" id="TKV60346.1"/>
    </source>
</evidence>
<dbReference type="InterPro" id="IPR016130">
    <property type="entry name" value="Tyr_Pase_AS"/>
</dbReference>
<dbReference type="InterPro" id="IPR026893">
    <property type="entry name" value="Tyr/Ser_Pase_IphP-type"/>
</dbReference>
<dbReference type="Gene3D" id="3.90.190.10">
    <property type="entry name" value="Protein tyrosine phosphatase superfamily"/>
    <property type="match status" value="1"/>
</dbReference>
<feature type="region of interest" description="Disordered" evidence="2">
    <location>
        <begin position="1"/>
        <end position="29"/>
    </location>
</feature>
<dbReference type="SUPFAM" id="SSF52799">
    <property type="entry name" value="(Phosphotyrosine protein) phosphatases II"/>
    <property type="match status" value="1"/>
</dbReference>
<proteinExistence type="inferred from homology"/>
<dbReference type="OrthoDB" id="1188001at2"/>
<accession>A0A4U6QJT2</accession>
<evidence type="ECO:0000313" key="4">
    <source>
        <dbReference type="Proteomes" id="UP000306985"/>
    </source>
</evidence>
<sequence>MWHRRGVTSTASQPTETTADPRTAGHTTTLDGSWNFRDLGGTRTALGTVRPGLLLRAAVLSGLTPAGEQALLDLGVTDVFDLRGPLEIAREGADRLPDGVTGHVTPFHPEEDDTPVHEASEQQEQDPMERARSYYTKIPTLAPASESVATMLRVLADDSRGAALVHCAAGKDRTGWTIATVLGALGADRETILSDYLLSNTAVGSLRDWMRRQYGAEEAAKPSDELLGVNEGFLDAAWTAMEAAHGDLDGYLRAIGLEGGLDGDVVARLRARLLES</sequence>
<dbReference type="InterPro" id="IPR029021">
    <property type="entry name" value="Prot-tyrosine_phosphatase-like"/>
</dbReference>
<dbReference type="GO" id="GO:0004721">
    <property type="term" value="F:phosphoprotein phosphatase activity"/>
    <property type="evidence" value="ECO:0007669"/>
    <property type="project" value="InterPro"/>
</dbReference>
<feature type="region of interest" description="Disordered" evidence="2">
    <location>
        <begin position="106"/>
        <end position="127"/>
    </location>
</feature>
<gene>
    <name evidence="3" type="ORF">FDO65_01110</name>
</gene>
<organism evidence="3 4">
    <name type="scientific">Nakamurella flava</name>
    <dbReference type="NCBI Taxonomy" id="2576308"/>
    <lineage>
        <taxon>Bacteria</taxon>
        <taxon>Bacillati</taxon>
        <taxon>Actinomycetota</taxon>
        <taxon>Actinomycetes</taxon>
        <taxon>Nakamurellales</taxon>
        <taxon>Nakamurellaceae</taxon>
        <taxon>Nakamurella</taxon>
    </lineage>
</organism>
<feature type="compositionally biased region" description="Polar residues" evidence="2">
    <location>
        <begin position="7"/>
        <end position="29"/>
    </location>
</feature>
<keyword evidence="4" id="KW-1185">Reference proteome</keyword>